<dbReference type="Gramene" id="rna41341">
    <property type="protein sequence ID" value="RHN46810.1"/>
    <property type="gene ID" value="gene41341"/>
</dbReference>
<evidence type="ECO:0000313" key="1">
    <source>
        <dbReference type="EMBL" id="RHN46810.1"/>
    </source>
</evidence>
<comment type="caution">
    <text evidence="1">The sequence shown here is derived from an EMBL/GenBank/DDBJ whole genome shotgun (WGS) entry which is preliminary data.</text>
</comment>
<protein>
    <submittedName>
        <fullName evidence="1">Uncharacterized protein</fullName>
    </submittedName>
</protein>
<reference evidence="1" key="1">
    <citation type="journal article" date="2018" name="Nat. Plants">
        <title>Whole-genome landscape of Medicago truncatula symbiotic genes.</title>
        <authorList>
            <person name="Pecrix Y."/>
            <person name="Gamas P."/>
            <person name="Carrere S."/>
        </authorList>
    </citation>
    <scope>NUCLEOTIDE SEQUENCE</scope>
    <source>
        <tissue evidence="1">Leaves</tissue>
    </source>
</reference>
<name>A0A396H0N2_MEDTR</name>
<organism evidence="1">
    <name type="scientific">Medicago truncatula</name>
    <name type="common">Barrel medic</name>
    <name type="synonym">Medicago tribuloides</name>
    <dbReference type="NCBI Taxonomy" id="3880"/>
    <lineage>
        <taxon>Eukaryota</taxon>
        <taxon>Viridiplantae</taxon>
        <taxon>Streptophyta</taxon>
        <taxon>Embryophyta</taxon>
        <taxon>Tracheophyta</taxon>
        <taxon>Spermatophyta</taxon>
        <taxon>Magnoliopsida</taxon>
        <taxon>eudicotyledons</taxon>
        <taxon>Gunneridae</taxon>
        <taxon>Pentapetalae</taxon>
        <taxon>rosids</taxon>
        <taxon>fabids</taxon>
        <taxon>Fabales</taxon>
        <taxon>Fabaceae</taxon>
        <taxon>Papilionoideae</taxon>
        <taxon>50 kb inversion clade</taxon>
        <taxon>NPAAA clade</taxon>
        <taxon>Hologalegina</taxon>
        <taxon>IRL clade</taxon>
        <taxon>Trifolieae</taxon>
        <taxon>Medicago</taxon>
    </lineage>
</organism>
<accession>A0A396H0N2</accession>
<sequence length="58" mass="6941">MHQGQYQKLILFVQIFIHLHQKLMSLGILMIRIGKWLQIGTSSWVILLKWELSVWACY</sequence>
<dbReference type="AlphaFoldDB" id="A0A396H0N2"/>
<dbReference type="Proteomes" id="UP000265566">
    <property type="component" value="Chromosome 7"/>
</dbReference>
<gene>
    <name evidence="1" type="ORF">MtrunA17_Chr7g0246211</name>
</gene>
<dbReference type="EMBL" id="PSQE01000007">
    <property type="protein sequence ID" value="RHN46810.1"/>
    <property type="molecule type" value="Genomic_DNA"/>
</dbReference>
<proteinExistence type="predicted"/>